<accession>A0A2M4DEN9</accession>
<dbReference type="EMBL" id="GGFL01011856">
    <property type="protein sequence ID" value="MBW76034.1"/>
    <property type="molecule type" value="Transcribed_RNA"/>
</dbReference>
<sequence>MFSAAQLVLVASGPATGILATQTERIRIEAAHKCSDRIAPAPGVGLSWHRYRCEPIRLISFTTQSEHRRR</sequence>
<name>A0A2M4DEN9_ANODA</name>
<organism evidence="1">
    <name type="scientific">Anopheles darlingi</name>
    <name type="common">Mosquito</name>
    <dbReference type="NCBI Taxonomy" id="43151"/>
    <lineage>
        <taxon>Eukaryota</taxon>
        <taxon>Metazoa</taxon>
        <taxon>Ecdysozoa</taxon>
        <taxon>Arthropoda</taxon>
        <taxon>Hexapoda</taxon>
        <taxon>Insecta</taxon>
        <taxon>Pterygota</taxon>
        <taxon>Neoptera</taxon>
        <taxon>Endopterygota</taxon>
        <taxon>Diptera</taxon>
        <taxon>Nematocera</taxon>
        <taxon>Culicoidea</taxon>
        <taxon>Culicidae</taxon>
        <taxon>Anophelinae</taxon>
        <taxon>Anopheles</taxon>
    </lineage>
</organism>
<protein>
    <submittedName>
        <fullName evidence="1">Putative secreted protein</fullName>
    </submittedName>
</protein>
<proteinExistence type="predicted"/>
<evidence type="ECO:0000313" key="1">
    <source>
        <dbReference type="EMBL" id="MBW76034.1"/>
    </source>
</evidence>
<dbReference type="AlphaFoldDB" id="A0A2M4DEN9"/>
<reference evidence="1" key="1">
    <citation type="submission" date="2018-01" db="EMBL/GenBank/DDBJ databases">
        <title>An insight into the sialome of Amazonian anophelines.</title>
        <authorList>
            <person name="Ribeiro J.M."/>
            <person name="Scarpassa V."/>
            <person name="Calvo E."/>
        </authorList>
    </citation>
    <scope>NUCLEOTIDE SEQUENCE</scope>
</reference>